<name>W4I898_PLAFA</name>
<organism evidence="2 3">
    <name type="scientific">Plasmodium falciparum NF135/5.C10</name>
    <dbReference type="NCBI Taxonomy" id="1036726"/>
    <lineage>
        <taxon>Eukaryota</taxon>
        <taxon>Sar</taxon>
        <taxon>Alveolata</taxon>
        <taxon>Apicomplexa</taxon>
        <taxon>Aconoidasida</taxon>
        <taxon>Haemosporida</taxon>
        <taxon>Plasmodiidae</taxon>
        <taxon>Plasmodium</taxon>
        <taxon>Plasmodium (Laverania)</taxon>
    </lineage>
</organism>
<dbReference type="InterPro" id="IPR004258">
    <property type="entry name" value="DBL"/>
</dbReference>
<gene>
    <name evidence="2" type="ORF">PFNF135_06260</name>
</gene>
<dbReference type="Pfam" id="PF03011">
    <property type="entry name" value="PFEMP"/>
    <property type="match status" value="1"/>
</dbReference>
<dbReference type="AlphaFoldDB" id="W4I898"/>
<dbReference type="Proteomes" id="UP000019114">
    <property type="component" value="Unassembled WGS sequence"/>
</dbReference>
<proteinExistence type="predicted"/>
<dbReference type="SUPFAM" id="SSF140924">
    <property type="entry name" value="Duffy binding domain-like"/>
    <property type="match status" value="1"/>
</dbReference>
<accession>W4I898</accession>
<feature type="domain" description="Duffy-binding-like" evidence="1">
    <location>
        <begin position="205"/>
        <end position="274"/>
    </location>
</feature>
<evidence type="ECO:0000313" key="2">
    <source>
        <dbReference type="EMBL" id="ETW39360.1"/>
    </source>
</evidence>
<evidence type="ECO:0000259" key="1">
    <source>
        <dbReference type="Pfam" id="PF03011"/>
    </source>
</evidence>
<dbReference type="Gene3D" id="1.20.58.830">
    <property type="match status" value="1"/>
</dbReference>
<protein>
    <recommendedName>
        <fullName evidence="1">Duffy-binding-like domain-containing protein</fullName>
    </recommendedName>
</protein>
<dbReference type="EMBL" id="KI926201">
    <property type="protein sequence ID" value="ETW39360.1"/>
    <property type="molecule type" value="Genomic_DNA"/>
</dbReference>
<evidence type="ECO:0000313" key="3">
    <source>
        <dbReference type="Proteomes" id="UP000019114"/>
    </source>
</evidence>
<reference evidence="2 3" key="2">
    <citation type="submission" date="2013-02" db="EMBL/GenBank/DDBJ databases">
        <title>The Genome Sequence of Plasmodium falciparum NF135/5.C10.</title>
        <authorList>
            <consortium name="The Broad Institute Genome Sequencing Platform"/>
            <consortium name="The Broad Institute Genome Sequencing Center for Infectious Disease"/>
            <person name="Neafsey D."/>
            <person name="Cheeseman I."/>
            <person name="Volkman S."/>
            <person name="Adams J."/>
            <person name="Walker B."/>
            <person name="Young S.K."/>
            <person name="Zeng Q."/>
            <person name="Gargeya S."/>
            <person name="Fitzgerald M."/>
            <person name="Haas B."/>
            <person name="Abouelleil A."/>
            <person name="Alvarado L."/>
            <person name="Arachchi H.M."/>
            <person name="Berlin A.M."/>
            <person name="Chapman S.B."/>
            <person name="Dewar J."/>
            <person name="Goldberg J."/>
            <person name="Griggs A."/>
            <person name="Gujja S."/>
            <person name="Hansen M."/>
            <person name="Howarth C."/>
            <person name="Imamovic A."/>
            <person name="Larimer J."/>
            <person name="McCowan C."/>
            <person name="Murphy C."/>
            <person name="Neiman D."/>
            <person name="Pearson M."/>
            <person name="Priest M."/>
            <person name="Roberts A."/>
            <person name="Saif S."/>
            <person name="Shea T."/>
            <person name="Sisk P."/>
            <person name="Sykes S."/>
            <person name="Wortman J."/>
            <person name="Nusbaum C."/>
            <person name="Birren B."/>
        </authorList>
    </citation>
    <scope>NUCLEOTIDE SEQUENCE [LARGE SCALE GENOMIC DNA]</scope>
    <source>
        <strain evidence="2 3">NF135/5.C10</strain>
    </source>
</reference>
<sequence length="290" mass="32940">MVVIVVLLRDKDEVHMVVVMIMEVKDSEGGKIDFKQVNSGKNSDGDGSNKTFSHTEYCQACPLCGVEKKNEKWERKEDINQCPHINLYKPRDEKGGTLINFLYSGDETNEIAKNLKAFCNQTSGSSGVAGGSGASDSQKLYQKWTCYEIDELTKDQGGVEDEVYNNGVQTGGGLCILKNNINKKEKPERSSQMEPADIQKTFNPFFYYWVVHMLKDSIHWRTKKLDKCINNSNESKACKNNNKCNRECGCFQKWVAQKKEEWDAIKKHFKTQDIRGTGGTFDKSSRGLWE</sequence>
<reference evidence="2 3" key="1">
    <citation type="submission" date="2013-02" db="EMBL/GenBank/DDBJ databases">
        <title>The Genome Annotation of Plasmodium falciparum NF135/5.C10.</title>
        <authorList>
            <consortium name="The Broad Institute Genome Sequencing Platform"/>
            <consortium name="The Broad Institute Genome Sequencing Center for Infectious Disease"/>
            <person name="Neafsey D."/>
            <person name="Hoffman S."/>
            <person name="Volkman S."/>
            <person name="Rosenthal P."/>
            <person name="Walker B."/>
            <person name="Young S.K."/>
            <person name="Zeng Q."/>
            <person name="Gargeya S."/>
            <person name="Fitzgerald M."/>
            <person name="Haas B."/>
            <person name="Abouelleil A."/>
            <person name="Allen A.W."/>
            <person name="Alvarado L."/>
            <person name="Arachchi H.M."/>
            <person name="Berlin A.M."/>
            <person name="Chapman S.B."/>
            <person name="Gainer-Dewar J."/>
            <person name="Goldberg J."/>
            <person name="Griggs A."/>
            <person name="Gujja S."/>
            <person name="Hansen M."/>
            <person name="Howarth C."/>
            <person name="Imamovic A."/>
            <person name="Ireland A."/>
            <person name="Larimer J."/>
            <person name="McCowan C."/>
            <person name="Murphy C."/>
            <person name="Pearson M."/>
            <person name="Poon T.W."/>
            <person name="Priest M."/>
            <person name="Roberts A."/>
            <person name="Saif S."/>
            <person name="Shea T."/>
            <person name="Sisk P."/>
            <person name="Sykes S."/>
            <person name="Wortman J."/>
            <person name="Nusbaum C."/>
            <person name="Birren B."/>
        </authorList>
    </citation>
    <scope>NUCLEOTIDE SEQUENCE [LARGE SCALE GENOMIC DNA]</scope>
    <source>
        <strain evidence="2 3">NF135/5.C10</strain>
    </source>
</reference>